<dbReference type="GeneID" id="107900170"/>
<protein>
    <submittedName>
        <fullName evidence="4">Uncharacterized protein At2g29880</fullName>
    </submittedName>
</protein>
<dbReference type="RefSeq" id="XP_016681381.1">
    <property type="nucleotide sequence ID" value="XM_016825892.2"/>
</dbReference>
<dbReference type="PANTHER" id="PTHR48464:SF1">
    <property type="entry name" value="MYB_SANT-LIKE DOMAIN-CONTAINING PROTEIN"/>
    <property type="match status" value="1"/>
</dbReference>
<feature type="region of interest" description="Disordered" evidence="1">
    <location>
        <begin position="1"/>
        <end position="20"/>
    </location>
</feature>
<evidence type="ECO:0000256" key="1">
    <source>
        <dbReference type="SAM" id="MobiDB-lite"/>
    </source>
</evidence>
<evidence type="ECO:0000259" key="2">
    <source>
        <dbReference type="Pfam" id="PF12776"/>
    </source>
</evidence>
<name>A0A1U8ITI4_GOSHI</name>
<evidence type="ECO:0000313" key="3">
    <source>
        <dbReference type="Proteomes" id="UP000818029"/>
    </source>
</evidence>
<feature type="compositionally biased region" description="Low complexity" evidence="1">
    <location>
        <begin position="1"/>
        <end position="18"/>
    </location>
</feature>
<keyword evidence="3" id="KW-1185">Reference proteome</keyword>
<evidence type="ECO:0000313" key="4">
    <source>
        <dbReference type="RefSeq" id="XP_016681381.1"/>
    </source>
</evidence>
<reference evidence="4" key="2">
    <citation type="submission" date="2025-08" db="UniProtKB">
        <authorList>
            <consortium name="RefSeq"/>
        </authorList>
    </citation>
    <scope>IDENTIFICATION</scope>
</reference>
<dbReference type="Proteomes" id="UP000818029">
    <property type="component" value="Chromosome D09"/>
</dbReference>
<dbReference type="KEGG" id="ghi:107900170"/>
<dbReference type="PANTHER" id="PTHR48464">
    <property type="match status" value="1"/>
</dbReference>
<organism evidence="3 4">
    <name type="scientific">Gossypium hirsutum</name>
    <name type="common">Upland cotton</name>
    <name type="synonym">Gossypium mexicanum</name>
    <dbReference type="NCBI Taxonomy" id="3635"/>
    <lineage>
        <taxon>Eukaryota</taxon>
        <taxon>Viridiplantae</taxon>
        <taxon>Streptophyta</taxon>
        <taxon>Embryophyta</taxon>
        <taxon>Tracheophyta</taxon>
        <taxon>Spermatophyta</taxon>
        <taxon>Magnoliopsida</taxon>
        <taxon>eudicotyledons</taxon>
        <taxon>Gunneridae</taxon>
        <taxon>Pentapetalae</taxon>
        <taxon>rosids</taxon>
        <taxon>malvids</taxon>
        <taxon>Malvales</taxon>
        <taxon>Malvaceae</taxon>
        <taxon>Malvoideae</taxon>
        <taxon>Gossypium</taxon>
    </lineage>
</organism>
<dbReference type="PaxDb" id="3635-A0A1U8ITI4"/>
<dbReference type="Pfam" id="PF12776">
    <property type="entry name" value="Myb_DNA-bind_3"/>
    <property type="match status" value="1"/>
</dbReference>
<proteinExistence type="predicted"/>
<reference evidence="3" key="1">
    <citation type="journal article" date="2020" name="Nat. Genet.">
        <title>Genomic diversifications of five Gossypium allopolyploid species and their impact on cotton improvement.</title>
        <authorList>
            <person name="Chen Z.J."/>
            <person name="Sreedasyam A."/>
            <person name="Ando A."/>
            <person name="Song Q."/>
            <person name="De Santiago L.M."/>
            <person name="Hulse-Kemp A.M."/>
            <person name="Ding M."/>
            <person name="Ye W."/>
            <person name="Kirkbride R.C."/>
            <person name="Jenkins J."/>
            <person name="Plott C."/>
            <person name="Lovell J."/>
            <person name="Lin Y.M."/>
            <person name="Vaughn R."/>
            <person name="Liu B."/>
            <person name="Simpson S."/>
            <person name="Scheffler B.E."/>
            <person name="Wen L."/>
            <person name="Saski C.A."/>
            <person name="Grover C.E."/>
            <person name="Hu G."/>
            <person name="Conover J.L."/>
            <person name="Carlson J.W."/>
            <person name="Shu S."/>
            <person name="Boston L.B."/>
            <person name="Williams M."/>
            <person name="Peterson D.G."/>
            <person name="McGee K."/>
            <person name="Jones D.C."/>
            <person name="Wendel J.F."/>
            <person name="Stelly D.M."/>
            <person name="Grimwood J."/>
            <person name="Schmutz J."/>
        </authorList>
    </citation>
    <scope>NUCLEOTIDE SEQUENCE [LARGE SCALE GENOMIC DNA]</scope>
    <source>
        <strain evidence="3">cv. TM-1</strain>
    </source>
</reference>
<dbReference type="AlphaFoldDB" id="A0A1U8ITI4"/>
<sequence>MNHFMSDFSQSSVSSQNSRGTKRKWVTEEDVVLVACMVDLHNVGTFNADMGFKAGYLNELEKMLEKVLPNAMLKAKPNLELRIKILKRDWSIVYGMLSGKNNSSFGWDEHRQLVVAEDTVWNSYINSHKEAGQFKHCSFPYYDQLTAIYAKDRATGKDVQTAADSIEEIDVDDVATTNTHKERNNFYGCEADVSLDDTDLSATQP</sequence>
<dbReference type="STRING" id="3635.A0A1U8ITI4"/>
<feature type="domain" description="Myb/SANT-like" evidence="2">
    <location>
        <begin position="24"/>
        <end position="124"/>
    </location>
</feature>
<dbReference type="InterPro" id="IPR024752">
    <property type="entry name" value="Myb/SANT-like_dom"/>
</dbReference>
<dbReference type="OrthoDB" id="618098at2759"/>
<accession>A0A1U8ITI4</accession>
<gene>
    <name evidence="4" type="primary">LOC107900170</name>
</gene>